<feature type="signal peptide" evidence="1">
    <location>
        <begin position="1"/>
        <end position="33"/>
    </location>
</feature>
<evidence type="ECO:0000313" key="3">
    <source>
        <dbReference type="EMBL" id="MFC0687732.1"/>
    </source>
</evidence>
<feature type="chain" id="PRO_5045730210" evidence="1">
    <location>
        <begin position="34"/>
        <end position="175"/>
    </location>
</feature>
<feature type="domain" description="DUF306" evidence="2">
    <location>
        <begin position="55"/>
        <end position="166"/>
    </location>
</feature>
<dbReference type="RefSeq" id="WP_267223942.1">
    <property type="nucleotide sequence ID" value="NZ_JAPCWC010000029.1"/>
</dbReference>
<evidence type="ECO:0000256" key="1">
    <source>
        <dbReference type="SAM" id="SignalP"/>
    </source>
</evidence>
<proteinExistence type="predicted"/>
<dbReference type="Gene3D" id="2.40.128.270">
    <property type="match status" value="1"/>
</dbReference>
<name>A0ABV6SG98_9SPHN</name>
<sequence>MRSIKTIFMRGNAGSWGASAPIAIALAAMLASAGCTSPARRAEPAAVPAPAPGAAELAGSSWRLVAFQSMDDSQGTTKPGEGRDYTLDFGSDGMIAMQLDCNRGRATWRAVPGAEGRSGQLAIGPGMTTRAFCPQPDIGPMLAARLADVTSYTLKEGHLFLALKMDGGIFEFAPR</sequence>
<dbReference type="Proteomes" id="UP001589858">
    <property type="component" value="Unassembled WGS sequence"/>
</dbReference>
<evidence type="ECO:0000259" key="2">
    <source>
        <dbReference type="Pfam" id="PF03724"/>
    </source>
</evidence>
<evidence type="ECO:0000313" key="4">
    <source>
        <dbReference type="Proteomes" id="UP001589858"/>
    </source>
</evidence>
<dbReference type="PROSITE" id="PS51257">
    <property type="entry name" value="PROKAR_LIPOPROTEIN"/>
    <property type="match status" value="1"/>
</dbReference>
<accession>A0ABV6SG98</accession>
<protein>
    <submittedName>
        <fullName evidence="3">META domain-containing protein</fullName>
    </submittedName>
</protein>
<dbReference type="InterPro" id="IPR038670">
    <property type="entry name" value="HslJ-like_sf"/>
</dbReference>
<dbReference type="EMBL" id="JBHLTM010000092">
    <property type="protein sequence ID" value="MFC0687732.1"/>
    <property type="molecule type" value="Genomic_DNA"/>
</dbReference>
<dbReference type="InterPro" id="IPR005184">
    <property type="entry name" value="DUF306_Meta_HslJ"/>
</dbReference>
<reference evidence="3 4" key="1">
    <citation type="submission" date="2024-09" db="EMBL/GenBank/DDBJ databases">
        <authorList>
            <person name="Sun Q."/>
            <person name="Mori K."/>
        </authorList>
    </citation>
    <scope>NUCLEOTIDE SEQUENCE [LARGE SCALE GENOMIC DNA]</scope>
    <source>
        <strain evidence="3 4">CICC 11035S</strain>
    </source>
</reference>
<organism evidence="3 4">
    <name type="scientific">Novosphingobium clariflavum</name>
    <dbReference type="NCBI Taxonomy" id="2029884"/>
    <lineage>
        <taxon>Bacteria</taxon>
        <taxon>Pseudomonadati</taxon>
        <taxon>Pseudomonadota</taxon>
        <taxon>Alphaproteobacteria</taxon>
        <taxon>Sphingomonadales</taxon>
        <taxon>Sphingomonadaceae</taxon>
        <taxon>Novosphingobium</taxon>
    </lineage>
</organism>
<keyword evidence="1" id="KW-0732">Signal</keyword>
<comment type="caution">
    <text evidence="3">The sequence shown here is derived from an EMBL/GenBank/DDBJ whole genome shotgun (WGS) entry which is preliminary data.</text>
</comment>
<dbReference type="Pfam" id="PF03724">
    <property type="entry name" value="META"/>
    <property type="match status" value="1"/>
</dbReference>
<keyword evidence="4" id="KW-1185">Reference proteome</keyword>
<gene>
    <name evidence="3" type="ORF">ACFFF8_24390</name>
</gene>